<feature type="transmembrane region" description="Helical" evidence="1">
    <location>
        <begin position="34"/>
        <end position="58"/>
    </location>
</feature>
<keyword evidence="1" id="KW-0472">Membrane</keyword>
<keyword evidence="3" id="KW-1185">Reference proteome</keyword>
<name>A0ABM5HKQ6_DRORH</name>
<dbReference type="Pfam" id="PF15883">
    <property type="entry name" value="DUF4736"/>
    <property type="match status" value="1"/>
</dbReference>
<sequence>MLLGGLQPSYGIEEVPPSMDWTTPPNRRHCDEEYLLLVLALSIFTQLLLVLYVGIGVFQPCSLTGTQSNECQKRIFASFIFRRLLLQLDEAFCPQVGITKKERLDSCLRSSEKVISAIQLFRRDALKVLQPEKDLSSALASEIYCVLDEEEHELAFNGYGCTYTKAEVTDKFLMYMLYPERIVPEAK</sequence>
<reference evidence="2" key="2">
    <citation type="submission" date="2025-05" db="UniProtKB">
        <authorList>
            <consortium name="EnsemblMetazoa"/>
        </authorList>
    </citation>
    <scope>IDENTIFICATION</scope>
</reference>
<reference evidence="3" key="1">
    <citation type="journal article" date="2021" name="Elife">
        <title>Highly contiguous assemblies of 101 drosophilid genomes.</title>
        <authorList>
            <person name="Kim B.Y."/>
            <person name="Wang J.R."/>
            <person name="Miller D.E."/>
            <person name="Barmina O."/>
            <person name="Delaney E."/>
            <person name="Thompson A."/>
            <person name="Comeault A.A."/>
            <person name="Peede D."/>
            <person name="D'Agostino E.R."/>
            <person name="Pelaez J."/>
            <person name="Aguilar J.M."/>
            <person name="Haji D."/>
            <person name="Matsunaga T."/>
            <person name="Armstrong E.E."/>
            <person name="Zych M."/>
            <person name="Ogawa Y."/>
            <person name="Stamenkovic-Radak M."/>
            <person name="Jelic M."/>
            <person name="Veselinovic M.S."/>
            <person name="Tanaskovic M."/>
            <person name="Eric P."/>
            <person name="Gao J.J."/>
            <person name="Katoh T.K."/>
            <person name="Toda M.J."/>
            <person name="Watabe H."/>
            <person name="Watada M."/>
            <person name="Davis J.S."/>
            <person name="Moyle L.C."/>
            <person name="Manoli G."/>
            <person name="Bertolini E."/>
            <person name="Kostal V."/>
            <person name="Hawley R.S."/>
            <person name="Takahashi A."/>
            <person name="Jones C.D."/>
            <person name="Price D.K."/>
            <person name="Whiteman N."/>
            <person name="Kopp A."/>
            <person name="Matute D.R."/>
            <person name="Petrov D.A."/>
        </authorList>
    </citation>
    <scope>NUCLEOTIDE SEQUENCE [LARGE SCALE GENOMIC DNA]</scope>
</reference>
<dbReference type="Proteomes" id="UP001652680">
    <property type="component" value="Unassembled WGS sequence"/>
</dbReference>
<accession>A0ABM5HKQ6</accession>
<dbReference type="EnsemblMetazoa" id="XM_017126342.2">
    <property type="protein sequence ID" value="XP_016981831.2"/>
    <property type="gene ID" value="LOC108046562"/>
</dbReference>
<protein>
    <submittedName>
        <fullName evidence="2">Uncharacterized protein</fullName>
    </submittedName>
</protein>
<keyword evidence="1" id="KW-1133">Transmembrane helix</keyword>
<dbReference type="GeneID" id="108046562"/>
<proteinExistence type="predicted"/>
<evidence type="ECO:0000313" key="2">
    <source>
        <dbReference type="EnsemblMetazoa" id="XP_016981831.2"/>
    </source>
</evidence>
<organism evidence="2 3">
    <name type="scientific">Drosophila rhopaloa</name>
    <name type="common">Fruit fly</name>
    <dbReference type="NCBI Taxonomy" id="1041015"/>
    <lineage>
        <taxon>Eukaryota</taxon>
        <taxon>Metazoa</taxon>
        <taxon>Ecdysozoa</taxon>
        <taxon>Arthropoda</taxon>
        <taxon>Hexapoda</taxon>
        <taxon>Insecta</taxon>
        <taxon>Pterygota</taxon>
        <taxon>Neoptera</taxon>
        <taxon>Endopterygota</taxon>
        <taxon>Diptera</taxon>
        <taxon>Brachycera</taxon>
        <taxon>Muscomorpha</taxon>
        <taxon>Ephydroidea</taxon>
        <taxon>Drosophilidae</taxon>
        <taxon>Drosophila</taxon>
        <taxon>Sophophora</taxon>
    </lineage>
</organism>
<evidence type="ECO:0000313" key="3">
    <source>
        <dbReference type="Proteomes" id="UP001652680"/>
    </source>
</evidence>
<keyword evidence="1" id="KW-0812">Transmembrane</keyword>
<evidence type="ECO:0000256" key="1">
    <source>
        <dbReference type="SAM" id="Phobius"/>
    </source>
</evidence>
<dbReference type="RefSeq" id="XP_016981831.2">
    <property type="nucleotide sequence ID" value="XM_017126342.2"/>
</dbReference>
<dbReference type="InterPro" id="IPR031754">
    <property type="entry name" value="DUF4736"/>
</dbReference>